<name>A0ABP9LDZ1_9RHOB</name>
<dbReference type="Proteomes" id="UP001499910">
    <property type="component" value="Unassembled WGS sequence"/>
</dbReference>
<dbReference type="RefSeq" id="WP_259553930.1">
    <property type="nucleotide sequence ID" value="NZ_BAABHW010000002.1"/>
</dbReference>
<dbReference type="EMBL" id="BAABHW010000002">
    <property type="protein sequence ID" value="GAA5074686.1"/>
    <property type="molecule type" value="Genomic_DNA"/>
</dbReference>
<keyword evidence="1" id="KW-0732">Signal</keyword>
<protein>
    <recommendedName>
        <fullName evidence="4">Lipoprotein</fullName>
    </recommendedName>
</protein>
<comment type="caution">
    <text evidence="2">The sequence shown here is derived from an EMBL/GenBank/DDBJ whole genome shotgun (WGS) entry which is preliminary data.</text>
</comment>
<proteinExistence type="predicted"/>
<evidence type="ECO:0008006" key="4">
    <source>
        <dbReference type="Google" id="ProtNLM"/>
    </source>
</evidence>
<organism evidence="2 3">
    <name type="scientific">[Roseibacterium] beibuensis</name>
    <dbReference type="NCBI Taxonomy" id="1193142"/>
    <lineage>
        <taxon>Bacteria</taxon>
        <taxon>Pseudomonadati</taxon>
        <taxon>Pseudomonadota</taxon>
        <taxon>Alphaproteobacteria</taxon>
        <taxon>Rhodobacterales</taxon>
        <taxon>Roseobacteraceae</taxon>
        <taxon>Roseicyclus</taxon>
    </lineage>
</organism>
<accession>A0ABP9LDZ1</accession>
<evidence type="ECO:0000256" key="1">
    <source>
        <dbReference type="SAM" id="SignalP"/>
    </source>
</evidence>
<evidence type="ECO:0000313" key="3">
    <source>
        <dbReference type="Proteomes" id="UP001499910"/>
    </source>
</evidence>
<keyword evidence="3" id="KW-1185">Reference proteome</keyword>
<sequence>MRRPAALIALVAATTLSACVGTREPEVPPFTLDGRGIEPTVSGLRIDFGRAQIGVIDTVSRLLDEEPAQVITQTECGAGPVTAAQWEDGLTLNFQDGTFVGWTTSDPDLPVTNGFRPGQRRVEMPQVSFQVTTLGDEFARGAVAGLLDPTGETVALLWSGTTCFFR</sequence>
<feature type="chain" id="PRO_5045552561" description="Lipoprotein" evidence="1">
    <location>
        <begin position="19"/>
        <end position="166"/>
    </location>
</feature>
<dbReference type="PROSITE" id="PS51257">
    <property type="entry name" value="PROKAR_LIPOPROTEIN"/>
    <property type="match status" value="1"/>
</dbReference>
<feature type="signal peptide" evidence="1">
    <location>
        <begin position="1"/>
        <end position="18"/>
    </location>
</feature>
<evidence type="ECO:0000313" key="2">
    <source>
        <dbReference type="EMBL" id="GAA5074686.1"/>
    </source>
</evidence>
<gene>
    <name evidence="2" type="ORF">GCM10023209_22030</name>
</gene>
<reference evidence="3" key="1">
    <citation type="journal article" date="2019" name="Int. J. Syst. Evol. Microbiol.">
        <title>The Global Catalogue of Microorganisms (GCM) 10K type strain sequencing project: providing services to taxonomists for standard genome sequencing and annotation.</title>
        <authorList>
            <consortium name="The Broad Institute Genomics Platform"/>
            <consortium name="The Broad Institute Genome Sequencing Center for Infectious Disease"/>
            <person name="Wu L."/>
            <person name="Ma J."/>
        </authorList>
    </citation>
    <scope>NUCLEOTIDE SEQUENCE [LARGE SCALE GENOMIC DNA]</scope>
    <source>
        <strain evidence="3">JCM 18015</strain>
    </source>
</reference>